<dbReference type="VEuPathDB" id="TriTrypDB:TCDM_05938"/>
<accession>A0A2V2UJ41</accession>
<dbReference type="VEuPathDB" id="TriTrypDB:TcCL_NonESM04490"/>
<dbReference type="AlphaFoldDB" id="A0A2V2UJ41"/>
<organism evidence="2 3">
    <name type="scientific">Trypanosoma cruzi</name>
    <dbReference type="NCBI Taxonomy" id="5693"/>
    <lineage>
        <taxon>Eukaryota</taxon>
        <taxon>Discoba</taxon>
        <taxon>Euglenozoa</taxon>
        <taxon>Kinetoplastea</taxon>
        <taxon>Metakinetoplastina</taxon>
        <taxon>Trypanosomatida</taxon>
        <taxon>Trypanosomatidae</taxon>
        <taxon>Trypanosoma</taxon>
        <taxon>Schizotrypanum</taxon>
    </lineage>
</organism>
<dbReference type="VEuPathDB" id="TriTrypDB:ECC02_006523"/>
<dbReference type="CDD" id="cd09917">
    <property type="entry name" value="F-box_SF"/>
    <property type="match status" value="1"/>
</dbReference>
<dbReference type="PROSITE" id="PS50181">
    <property type="entry name" value="FBOX"/>
    <property type="match status" value="1"/>
</dbReference>
<evidence type="ECO:0000313" key="2">
    <source>
        <dbReference type="EMBL" id="PWU84215.1"/>
    </source>
</evidence>
<proteinExistence type="predicted"/>
<dbReference type="VEuPathDB" id="TriTrypDB:TcBrA4_0133860"/>
<dbReference type="VEuPathDB" id="TriTrypDB:C4B63_244g3"/>
<dbReference type="VEuPathDB" id="TriTrypDB:TCSYLVIO_010328"/>
<name>A0A2V2UJ41_TRYCR</name>
<evidence type="ECO:0000313" key="3">
    <source>
        <dbReference type="Proteomes" id="UP000246121"/>
    </source>
</evidence>
<dbReference type="VEuPathDB" id="TriTrypDB:TcCLB.508089.40"/>
<dbReference type="VEuPathDB" id="TriTrypDB:TcCLB.508857.60"/>
<dbReference type="Proteomes" id="UP000246121">
    <property type="component" value="Unassembled WGS sequence"/>
</dbReference>
<reference evidence="2 3" key="1">
    <citation type="journal article" date="2018" name="Microb. Genom.">
        <title>Expanding an expanded genome: long-read sequencing of Trypanosoma cruzi.</title>
        <authorList>
            <person name="Berna L."/>
            <person name="Rodriguez M."/>
            <person name="Chiribao M.L."/>
            <person name="Parodi-Talice A."/>
            <person name="Pita S."/>
            <person name="Rijo G."/>
            <person name="Alvarez-Valin F."/>
            <person name="Robello C."/>
        </authorList>
    </citation>
    <scope>NUCLEOTIDE SEQUENCE [LARGE SCALE GENOMIC DNA]</scope>
    <source>
        <strain evidence="2 3">Dm28c</strain>
    </source>
</reference>
<sequence length="508" mass="57804">MPHLFSDSSVSFLKRFQFIQRGRHGEVARQGTIPTDTLSLMDVLLHTNSTFTLFFHLKHALDAAQRSENANDGTSSARRTDDLANALHHLQEDMTEFDGGLSEEILGPILLSFLNFYLDRSIDMMSIRRTLCTLFETTPYLREMHDDEDKNQPLSSNIALLLLNLSRALLHCQAKGEMFLRKKNRVVQQHALPLLPWLRSCARKATQKPTWYWWASQNSRTLSILTNGAFVYRSTTCEAAADEDAILVSYAAQPAPRKRGRGVDDDDVMEAAVEKNRRISSTSQTHLNGGKFSLGVVPIPYAVQGIILEYLSPRALSTACLVCKAWWSLIDQSLTLRFYLFASQAVTRVFIQFFEDDWGKAWVRLNELTTFRRLSLQRMYICLVQNHLHRQRASAASIGDFVLLLYNEFGKKSPQWEMLEGLWNAMEVEMKIMPFLALRDVTFSSPLQNGTTPCCCNDISRAAALVQMKQVLRLLQSSDYPFFSLFNELLRRWSVLLSAVHSPSAAMS</sequence>
<dbReference type="VEuPathDB" id="TriTrypDB:BCY84_20319"/>
<dbReference type="VEuPathDB" id="TriTrypDB:Tc_MARK_7670"/>
<dbReference type="InterPro" id="IPR001810">
    <property type="entry name" value="F-box_dom"/>
</dbReference>
<dbReference type="InterPro" id="IPR036047">
    <property type="entry name" value="F-box-like_dom_sf"/>
</dbReference>
<protein>
    <recommendedName>
        <fullName evidence="1">F-box domain-containing protein</fullName>
    </recommendedName>
</protein>
<dbReference type="EMBL" id="PRFA01000244">
    <property type="protein sequence ID" value="PWU84215.1"/>
    <property type="molecule type" value="Genomic_DNA"/>
</dbReference>
<feature type="domain" description="F-box" evidence="1">
    <location>
        <begin position="293"/>
        <end position="339"/>
    </location>
</feature>
<dbReference type="VEuPathDB" id="TriTrypDB:TcG_03989"/>
<comment type="caution">
    <text evidence="2">The sequence shown here is derived from an EMBL/GenBank/DDBJ whole genome shotgun (WGS) entry which is preliminary data.</text>
</comment>
<dbReference type="SUPFAM" id="SSF81383">
    <property type="entry name" value="F-box domain"/>
    <property type="match status" value="1"/>
</dbReference>
<evidence type="ECO:0000259" key="1">
    <source>
        <dbReference type="PROSITE" id="PS50181"/>
    </source>
</evidence>
<gene>
    <name evidence="2" type="ORF">C4B63_244g3</name>
</gene>
<dbReference type="VEuPathDB" id="TriTrypDB:C3747_35g152"/>